<dbReference type="InterPro" id="IPR000626">
    <property type="entry name" value="Ubiquitin-like_dom"/>
</dbReference>
<evidence type="ECO:0000259" key="4">
    <source>
        <dbReference type="PROSITE" id="PS50053"/>
    </source>
</evidence>
<dbReference type="InterPro" id="IPR029071">
    <property type="entry name" value="Ubiquitin-like_domsf"/>
</dbReference>
<dbReference type="OrthoDB" id="442921at2759"/>
<keyword evidence="2" id="KW-0539">Nucleus</keyword>
<protein>
    <submittedName>
        <fullName evidence="6">Uncharacterized protein CG4449 isoform X1</fullName>
    </submittedName>
</protein>
<dbReference type="CDD" id="cd01763">
    <property type="entry name" value="Ubl_SUMO_like"/>
    <property type="match status" value="1"/>
</dbReference>
<evidence type="ECO:0000256" key="1">
    <source>
        <dbReference type="ARBA" id="ARBA00004123"/>
    </source>
</evidence>
<feature type="compositionally biased region" description="Basic residues" evidence="3">
    <location>
        <begin position="62"/>
        <end position="95"/>
    </location>
</feature>
<feature type="compositionally biased region" description="Basic and acidic residues" evidence="3">
    <location>
        <begin position="35"/>
        <end position="61"/>
    </location>
</feature>
<dbReference type="InterPro" id="IPR052324">
    <property type="entry name" value="NFATC2-Int_DNA_Repair"/>
</dbReference>
<proteinExistence type="predicted"/>
<dbReference type="GO" id="GO:0045944">
    <property type="term" value="P:positive regulation of transcription by RNA polymerase II"/>
    <property type="evidence" value="ECO:0007669"/>
    <property type="project" value="TreeGrafter"/>
</dbReference>
<dbReference type="OMA" id="ILMVQCQ"/>
<gene>
    <name evidence="6" type="primary">LOC100748362</name>
</gene>
<reference evidence="6" key="1">
    <citation type="submission" date="2025-08" db="UniProtKB">
        <authorList>
            <consortium name="RefSeq"/>
        </authorList>
    </citation>
    <scope>IDENTIFICATION</scope>
</reference>
<feature type="region of interest" description="Disordered" evidence="3">
    <location>
        <begin position="1"/>
        <end position="107"/>
    </location>
</feature>
<comment type="subcellular location">
    <subcellularLocation>
        <location evidence="1">Nucleus</location>
    </subcellularLocation>
</comment>
<evidence type="ECO:0000313" key="5">
    <source>
        <dbReference type="Proteomes" id="UP000515180"/>
    </source>
</evidence>
<dbReference type="GO" id="GO:0005634">
    <property type="term" value="C:nucleus"/>
    <property type="evidence" value="ECO:0007669"/>
    <property type="project" value="UniProtKB-SubCell"/>
</dbReference>
<name>A0A6P3USA4_BOMIM</name>
<dbReference type="CTD" id="42748"/>
<keyword evidence="5" id="KW-1185">Reference proteome</keyword>
<dbReference type="KEGG" id="bim:100748362"/>
<dbReference type="PANTHER" id="PTHR47187">
    <property type="entry name" value="NFATC2-INTERACTING PROTEIN"/>
    <property type="match status" value="1"/>
</dbReference>
<dbReference type="RefSeq" id="XP_012239836.1">
    <property type="nucleotide sequence ID" value="XM_012384413.3"/>
</dbReference>
<evidence type="ECO:0000313" key="6">
    <source>
        <dbReference type="RefSeq" id="XP_012239836.1"/>
    </source>
</evidence>
<dbReference type="GeneID" id="100748362"/>
<dbReference type="PANTHER" id="PTHR47187:SF1">
    <property type="entry name" value="NFATC2-INTERACTING PROTEIN"/>
    <property type="match status" value="1"/>
</dbReference>
<accession>A0A6P3USA4</accession>
<dbReference type="Pfam" id="PF11976">
    <property type="entry name" value="Rad60-SLD"/>
    <property type="match status" value="1"/>
</dbReference>
<feature type="domain" description="Ubiquitin-like" evidence="4">
    <location>
        <begin position="235"/>
        <end position="307"/>
    </location>
</feature>
<evidence type="ECO:0000256" key="3">
    <source>
        <dbReference type="SAM" id="MobiDB-lite"/>
    </source>
</evidence>
<dbReference type="Proteomes" id="UP000515180">
    <property type="component" value="Unplaced"/>
</dbReference>
<sequence length="307" mass="35155">METFQLGSSSDDDDDMYLNSVAKLNALRKKPQPPRHNDQKGENEVKKMQKNNKEILEDSNKIRTRRKVEKQKANRNTRGKRNTTSHQSARQRQKRNAWQTDNEADSDLEIVSIEGKPKSPENDLFVLESGTQENSHSSETENYEINIKILWRSKDIHRLNICKNENFRQIFEYFANLEQVSVDEILITKKDVTIKQTDTPASINLSVIDILEGGIVKGDSTDTMPRKDTNNENVCAIKIQTTGKKNLTVSVKRDNDFKILLEKCAQKFDVEESKIKLYFDGELIAATDTPASLDIEDEACFDLRLSS</sequence>
<dbReference type="InterPro" id="IPR022617">
    <property type="entry name" value="Rad60/SUMO-like_dom"/>
</dbReference>
<dbReference type="PROSITE" id="PS50053">
    <property type="entry name" value="UBIQUITIN_2"/>
    <property type="match status" value="1"/>
</dbReference>
<dbReference type="SUPFAM" id="SSF54236">
    <property type="entry name" value="Ubiquitin-like"/>
    <property type="match status" value="2"/>
</dbReference>
<organism evidence="5 6">
    <name type="scientific">Bombus impatiens</name>
    <name type="common">Bumblebee</name>
    <dbReference type="NCBI Taxonomy" id="132113"/>
    <lineage>
        <taxon>Eukaryota</taxon>
        <taxon>Metazoa</taxon>
        <taxon>Ecdysozoa</taxon>
        <taxon>Arthropoda</taxon>
        <taxon>Hexapoda</taxon>
        <taxon>Insecta</taxon>
        <taxon>Pterygota</taxon>
        <taxon>Neoptera</taxon>
        <taxon>Endopterygota</taxon>
        <taxon>Hymenoptera</taxon>
        <taxon>Apocrita</taxon>
        <taxon>Aculeata</taxon>
        <taxon>Apoidea</taxon>
        <taxon>Anthophila</taxon>
        <taxon>Apidae</taxon>
        <taxon>Bombus</taxon>
        <taxon>Pyrobombus</taxon>
    </lineage>
</organism>
<dbReference type="Gene3D" id="3.10.20.90">
    <property type="entry name" value="Phosphatidylinositol 3-kinase Catalytic Subunit, Chain A, domain 1"/>
    <property type="match status" value="2"/>
</dbReference>
<dbReference type="AlphaFoldDB" id="A0A6P3USA4"/>
<evidence type="ECO:0000256" key="2">
    <source>
        <dbReference type="ARBA" id="ARBA00023242"/>
    </source>
</evidence>